<dbReference type="Pfam" id="PF21983">
    <property type="entry name" value="NikA-like"/>
    <property type="match status" value="1"/>
</dbReference>
<evidence type="ECO:0000313" key="2">
    <source>
        <dbReference type="Proteomes" id="UP000604383"/>
    </source>
</evidence>
<sequence length="119" mass="13728">MSQKNKDYQGRYRSKIIAFRVSPEENEILNAKVKMSGLTKQDYLIACSTDKKITVQPNSYVYKSLKNQLQIFIKRFKELSSLDDLTLDEAVILETLLLTINGLKENKKAEIKANKEARQ</sequence>
<evidence type="ECO:0008006" key="3">
    <source>
        <dbReference type="Google" id="ProtNLM"/>
    </source>
</evidence>
<evidence type="ECO:0000313" key="1">
    <source>
        <dbReference type="EMBL" id="MZH58152.1"/>
    </source>
</evidence>
<dbReference type="EMBL" id="WWTN01000057">
    <property type="protein sequence ID" value="MZH58152.1"/>
    <property type="molecule type" value="Genomic_DNA"/>
</dbReference>
<dbReference type="InterPro" id="IPR053842">
    <property type="entry name" value="NikA-like"/>
</dbReference>
<protein>
    <recommendedName>
        <fullName evidence="3">Mobilization protein</fullName>
    </recommendedName>
</protein>
<name>A0AB36BF74_CLOIN</name>
<comment type="caution">
    <text evidence="1">The sequence shown here is derived from an EMBL/GenBank/DDBJ whole genome shotgun (WGS) entry which is preliminary data.</text>
</comment>
<dbReference type="Proteomes" id="UP000604383">
    <property type="component" value="Unassembled WGS sequence"/>
</dbReference>
<gene>
    <name evidence="1" type="ORF">GT664_20915</name>
</gene>
<reference evidence="1" key="1">
    <citation type="journal article" date="2019" name="Nat. Med.">
        <title>A library of human gut bacterial isolates paired with longitudinal multiomics data enables mechanistic microbiome research.</title>
        <authorList>
            <person name="Poyet M."/>
            <person name="Groussin M."/>
            <person name="Gibbons S.M."/>
            <person name="Avila-Pacheco J."/>
            <person name="Jiang X."/>
            <person name="Kearney S.M."/>
            <person name="Perrotta A.R."/>
            <person name="Berdy B."/>
            <person name="Zhao S."/>
            <person name="Lieberman T.D."/>
            <person name="Swanson P.K."/>
            <person name="Smith M."/>
            <person name="Roesemann S."/>
            <person name="Alexander J.E."/>
            <person name="Rich S.A."/>
            <person name="Livny J."/>
            <person name="Vlamakis H."/>
            <person name="Clish C."/>
            <person name="Bullock K."/>
            <person name="Deik A."/>
            <person name="Scott J."/>
            <person name="Pierce K.A."/>
            <person name="Xavier R.J."/>
            <person name="Alm E.J."/>
        </authorList>
    </citation>
    <scope>NUCLEOTIDE SEQUENCE</scope>
    <source>
        <strain evidence="1">BIOML-A12</strain>
    </source>
</reference>
<dbReference type="RefSeq" id="WP_161129525.1">
    <property type="nucleotide sequence ID" value="NZ_JBCLTO010000051.1"/>
</dbReference>
<accession>A0AB36BF74</accession>
<organism evidence="1 2">
    <name type="scientific">Clostridium innocuum</name>
    <dbReference type="NCBI Taxonomy" id="1522"/>
    <lineage>
        <taxon>Bacteria</taxon>
        <taxon>Bacillati</taxon>
        <taxon>Bacillota</taxon>
        <taxon>Clostridia</taxon>
        <taxon>Eubacteriales</taxon>
        <taxon>Clostridiaceae</taxon>
        <taxon>Clostridium</taxon>
    </lineage>
</organism>
<proteinExistence type="predicted"/>
<dbReference type="AlphaFoldDB" id="A0AB36BF74"/>